<keyword evidence="1" id="KW-1133">Transmembrane helix</keyword>
<sequence length="569" mass="64141">MKAARALLVAVATLGVAPFCTGLTCLEPPQNVTVFIVDTNITLKWLWNNSCGLNGTFSVQYQSESDSEESNAESWSLIPECQAVRITECDLSSAITDYFQLYNVSVRADTGEEHSSWAYLVFSPYTEAQVGPPRVQLESIYGGDVKIIIFSPEANQQRKMWDLSLSYKLTIWKNSSYPQEKIQDIFPGQTIQDLEPETAYCMKAKVHMVDHNSFNSPDICIQTPKAWAGLPRPEKLQVHALNTNFVLHWDNMYNGNVSFIVQFLNGFEAQTSHDISKNWRSVSGCEHVTTKYCDLSRSVNFIGIYYLQVQAVNSHSKSPWSKMLKFEPIEDTKLGPPSVKINASENSLNIFITSPGESEKNLMSKHYKKLIYQGWYWADSSPQDKKKLENKSSQFIIPDLSSSTLYCLKVQAFAPAYNKSSEFSSETCTKTAKGKSLYPVIFKVFGITLGVIVSIVVLVGVVYYIRKQIKYAFFPSCHPPLIIENIEGKDLRSSYLLTSEEPTENCVVIADSSILNEVDLTDFKDQKELEEISQDSGNYSNDDVEFLSCYNVLHFSITALKMSTCLQMI</sequence>
<dbReference type="GO" id="GO:0004905">
    <property type="term" value="F:type I interferon receptor activity"/>
    <property type="evidence" value="ECO:0007669"/>
    <property type="project" value="TreeGrafter"/>
</dbReference>
<dbReference type="Gene3D" id="2.60.40.10">
    <property type="entry name" value="Immunoglobulins"/>
    <property type="match status" value="4"/>
</dbReference>
<feature type="domain" description="Fibronectin type-III" evidence="3">
    <location>
        <begin position="230"/>
        <end position="318"/>
    </location>
</feature>
<feature type="signal peptide" evidence="2">
    <location>
        <begin position="1"/>
        <end position="22"/>
    </location>
</feature>
<dbReference type="EMBL" id="OX395129">
    <property type="protein sequence ID" value="CAI5772626.1"/>
    <property type="molecule type" value="Genomic_DNA"/>
</dbReference>
<dbReference type="InterPro" id="IPR015373">
    <property type="entry name" value="Interferon/interleukin_rcp_dom"/>
</dbReference>
<dbReference type="SMART" id="SM00060">
    <property type="entry name" value="FN3"/>
    <property type="match status" value="3"/>
</dbReference>
<reference evidence="4" key="1">
    <citation type="submission" date="2022-12" db="EMBL/GenBank/DDBJ databases">
        <authorList>
            <person name="Alioto T."/>
            <person name="Alioto T."/>
            <person name="Gomez Garrido J."/>
        </authorList>
    </citation>
    <scope>NUCLEOTIDE SEQUENCE</scope>
</reference>
<dbReference type="Proteomes" id="UP001178461">
    <property type="component" value="Chromosome 4"/>
</dbReference>
<keyword evidence="1" id="KW-0812">Transmembrane</keyword>
<accession>A0AA35K6G6</accession>
<keyword evidence="1" id="KW-0472">Membrane</keyword>
<feature type="chain" id="PRO_5041300729" evidence="2">
    <location>
        <begin position="23"/>
        <end position="569"/>
    </location>
</feature>
<dbReference type="PANTHER" id="PTHR20859:SF54">
    <property type="entry name" value="INTERFERON ALPHA_BETA RECEPTOR 1"/>
    <property type="match status" value="1"/>
</dbReference>
<dbReference type="InterPro" id="IPR013783">
    <property type="entry name" value="Ig-like_fold"/>
</dbReference>
<dbReference type="AlphaFoldDB" id="A0AA35K6G6"/>
<dbReference type="InterPro" id="IPR050650">
    <property type="entry name" value="Type-II_Cytokine-TF_Rcpt"/>
</dbReference>
<dbReference type="InterPro" id="IPR036116">
    <property type="entry name" value="FN3_sf"/>
</dbReference>
<dbReference type="Pfam" id="PF01108">
    <property type="entry name" value="Tissue_fac"/>
    <property type="match status" value="1"/>
</dbReference>
<proteinExistence type="predicted"/>
<feature type="domain" description="Fibronectin type-III" evidence="3">
    <location>
        <begin position="334"/>
        <end position="420"/>
    </location>
</feature>
<dbReference type="InterPro" id="IPR003961">
    <property type="entry name" value="FN3_dom"/>
</dbReference>
<feature type="transmembrane region" description="Helical" evidence="1">
    <location>
        <begin position="440"/>
        <end position="465"/>
    </location>
</feature>
<name>A0AA35K6G6_9SAUR</name>
<gene>
    <name evidence="4" type="ORF">PODLI_1B027635</name>
</gene>
<dbReference type="SUPFAM" id="SSF49265">
    <property type="entry name" value="Fibronectin type III"/>
    <property type="match status" value="4"/>
</dbReference>
<feature type="domain" description="Fibronectin type-III" evidence="3">
    <location>
        <begin position="26"/>
        <end position="116"/>
    </location>
</feature>
<dbReference type="PANTHER" id="PTHR20859">
    <property type="entry name" value="INTERFERON/INTERLEUKIN RECEPTOR"/>
    <property type="match status" value="1"/>
</dbReference>
<dbReference type="CDD" id="cd00063">
    <property type="entry name" value="FN3"/>
    <property type="match status" value="1"/>
</dbReference>
<keyword evidence="4" id="KW-0675">Receptor</keyword>
<keyword evidence="5" id="KW-1185">Reference proteome</keyword>
<evidence type="ECO:0000256" key="1">
    <source>
        <dbReference type="SAM" id="Phobius"/>
    </source>
</evidence>
<evidence type="ECO:0000313" key="4">
    <source>
        <dbReference type="EMBL" id="CAI5772626.1"/>
    </source>
</evidence>
<evidence type="ECO:0000313" key="5">
    <source>
        <dbReference type="Proteomes" id="UP001178461"/>
    </source>
</evidence>
<organism evidence="4 5">
    <name type="scientific">Podarcis lilfordi</name>
    <name type="common">Lilford's wall lizard</name>
    <dbReference type="NCBI Taxonomy" id="74358"/>
    <lineage>
        <taxon>Eukaryota</taxon>
        <taxon>Metazoa</taxon>
        <taxon>Chordata</taxon>
        <taxon>Craniata</taxon>
        <taxon>Vertebrata</taxon>
        <taxon>Euteleostomi</taxon>
        <taxon>Lepidosauria</taxon>
        <taxon>Squamata</taxon>
        <taxon>Bifurcata</taxon>
        <taxon>Unidentata</taxon>
        <taxon>Episquamata</taxon>
        <taxon>Laterata</taxon>
        <taxon>Lacertibaenia</taxon>
        <taxon>Lacertidae</taxon>
        <taxon>Podarcis</taxon>
    </lineage>
</organism>
<evidence type="ECO:0000259" key="3">
    <source>
        <dbReference type="SMART" id="SM00060"/>
    </source>
</evidence>
<evidence type="ECO:0000256" key="2">
    <source>
        <dbReference type="SAM" id="SignalP"/>
    </source>
</evidence>
<dbReference type="GO" id="GO:0005886">
    <property type="term" value="C:plasma membrane"/>
    <property type="evidence" value="ECO:0007669"/>
    <property type="project" value="TreeGrafter"/>
</dbReference>
<dbReference type="Pfam" id="PF09294">
    <property type="entry name" value="Interfer-bind"/>
    <property type="match status" value="2"/>
</dbReference>
<keyword evidence="2" id="KW-0732">Signal</keyword>
<protein>
    <submittedName>
        <fullName evidence="4">Alpha beta receptor 1</fullName>
    </submittedName>
</protein>